<dbReference type="Gene3D" id="3.10.20.90">
    <property type="entry name" value="Phosphatidylinositol 3-kinase Catalytic Subunit, Chain A, domain 1"/>
    <property type="match status" value="1"/>
</dbReference>
<proteinExistence type="predicted"/>
<reference evidence="4" key="1">
    <citation type="submission" date="2016-06" db="UniProtKB">
        <authorList>
            <consortium name="WormBaseParasite"/>
        </authorList>
    </citation>
    <scope>IDENTIFICATION</scope>
</reference>
<feature type="region of interest" description="Disordered" evidence="1">
    <location>
        <begin position="49"/>
        <end position="83"/>
    </location>
</feature>
<dbReference type="Proteomes" id="UP000272942">
    <property type="component" value="Unassembled WGS sequence"/>
</dbReference>
<dbReference type="AlphaFoldDB" id="A0A183AZG5"/>
<name>A0A183AZG5_9TREM</name>
<evidence type="ECO:0000313" key="4">
    <source>
        <dbReference type="WBParaSite" id="ECPE_0001238601-mRNA-1"/>
    </source>
</evidence>
<evidence type="ECO:0000256" key="1">
    <source>
        <dbReference type="SAM" id="MobiDB-lite"/>
    </source>
</evidence>
<reference evidence="2 3" key="2">
    <citation type="submission" date="2018-11" db="EMBL/GenBank/DDBJ databases">
        <authorList>
            <consortium name="Pathogen Informatics"/>
        </authorList>
    </citation>
    <scope>NUCLEOTIDE SEQUENCE [LARGE SCALE GENOMIC DNA]</scope>
    <source>
        <strain evidence="2 3">Egypt</strain>
    </source>
</reference>
<keyword evidence="3" id="KW-1185">Reference proteome</keyword>
<sequence length="109" mass="11829">MDVSAAHAVSLTEGDLYTVDDSCRLAGTLRIYINLIKPVKMSLRQTMEMLPVPPPTNPTPTGENAPLGPDAAGKPNSEDVQPDIPAPARLVSFFLPRGTSKVVYITRYY</sequence>
<dbReference type="WBParaSite" id="ECPE_0001238601-mRNA-1">
    <property type="protein sequence ID" value="ECPE_0001238601-mRNA-1"/>
    <property type="gene ID" value="ECPE_0001238601"/>
</dbReference>
<evidence type="ECO:0000313" key="3">
    <source>
        <dbReference type="Proteomes" id="UP000272942"/>
    </source>
</evidence>
<dbReference type="OrthoDB" id="6243270at2759"/>
<organism evidence="4">
    <name type="scientific">Echinostoma caproni</name>
    <dbReference type="NCBI Taxonomy" id="27848"/>
    <lineage>
        <taxon>Eukaryota</taxon>
        <taxon>Metazoa</taxon>
        <taxon>Spiralia</taxon>
        <taxon>Lophotrochozoa</taxon>
        <taxon>Platyhelminthes</taxon>
        <taxon>Trematoda</taxon>
        <taxon>Digenea</taxon>
        <taxon>Plagiorchiida</taxon>
        <taxon>Echinostomata</taxon>
        <taxon>Echinostomatoidea</taxon>
        <taxon>Echinostomatidae</taxon>
        <taxon>Echinostoma</taxon>
    </lineage>
</organism>
<evidence type="ECO:0000313" key="2">
    <source>
        <dbReference type="EMBL" id="VDP89622.1"/>
    </source>
</evidence>
<protein>
    <submittedName>
        <fullName evidence="4">Ras-associating domain-containing protein</fullName>
    </submittedName>
</protein>
<gene>
    <name evidence="2" type="ORF">ECPE_LOCUS12350</name>
</gene>
<dbReference type="EMBL" id="UZAN01052676">
    <property type="protein sequence ID" value="VDP89622.1"/>
    <property type="molecule type" value="Genomic_DNA"/>
</dbReference>
<accession>A0A183AZG5</accession>